<sequence>MLQSQRLSQQFVPLGDIGPYCSSARGRQVHVASSPDSDLEALSHNPAHGSFATLAFQPSAMAKCVNQRFLSY</sequence>
<dbReference type="AlphaFoldDB" id="A0A494G8P6"/>
<evidence type="ECO:0000313" key="2">
    <source>
        <dbReference type="Proteomes" id="UP000004994"/>
    </source>
</evidence>
<keyword evidence="2" id="KW-1185">Reference proteome</keyword>
<proteinExistence type="predicted"/>
<dbReference type="Gramene" id="Solyc00g011170.1.1">
    <property type="protein sequence ID" value="Solyc00g011170.1.1.1.CDS"/>
    <property type="gene ID" value="Solyc00g011170.1"/>
</dbReference>
<accession>A0A494G8P6</accession>
<dbReference type="PaxDb" id="4081-Solyc00g011170.1.1"/>
<reference evidence="1" key="2">
    <citation type="submission" date="2019-04" db="UniProtKB">
        <authorList>
            <consortium name="EnsemblPlants"/>
        </authorList>
    </citation>
    <scope>IDENTIFICATION</scope>
    <source>
        <strain evidence="1">cv. Heinz 1706</strain>
    </source>
</reference>
<reference evidence="1" key="1">
    <citation type="journal article" date="2012" name="Nature">
        <title>The tomato genome sequence provides insights into fleshy fruit evolution.</title>
        <authorList>
            <consortium name="Tomato Genome Consortium"/>
        </authorList>
    </citation>
    <scope>NUCLEOTIDE SEQUENCE [LARGE SCALE GENOMIC DNA]</scope>
    <source>
        <strain evidence="1">cv. Heinz 1706</strain>
    </source>
</reference>
<evidence type="ECO:0000313" key="1">
    <source>
        <dbReference type="EnsemblPlants" id="Solyc00g011170.1.1.1.CDS"/>
    </source>
</evidence>
<dbReference type="EnsemblPlants" id="Solyc00g011170.1.1">
    <property type="protein sequence ID" value="Solyc00g011170.1.1.1.CDS"/>
    <property type="gene ID" value="Solyc00g011170.1"/>
</dbReference>
<protein>
    <submittedName>
        <fullName evidence="1">Uncharacterized protein</fullName>
    </submittedName>
</protein>
<name>A0A494G8P6_SOLLC</name>
<dbReference type="InParanoid" id="A0A494G8P6"/>
<dbReference type="Proteomes" id="UP000004994">
    <property type="component" value="Unassembled WGS sequence"/>
</dbReference>
<organism evidence="1">
    <name type="scientific">Solanum lycopersicum</name>
    <name type="common">Tomato</name>
    <name type="synonym">Lycopersicon esculentum</name>
    <dbReference type="NCBI Taxonomy" id="4081"/>
    <lineage>
        <taxon>Eukaryota</taxon>
        <taxon>Viridiplantae</taxon>
        <taxon>Streptophyta</taxon>
        <taxon>Embryophyta</taxon>
        <taxon>Tracheophyta</taxon>
        <taxon>Spermatophyta</taxon>
        <taxon>Magnoliopsida</taxon>
        <taxon>eudicotyledons</taxon>
        <taxon>Gunneridae</taxon>
        <taxon>Pentapetalae</taxon>
        <taxon>asterids</taxon>
        <taxon>lamiids</taxon>
        <taxon>Solanales</taxon>
        <taxon>Solanaceae</taxon>
        <taxon>Solanoideae</taxon>
        <taxon>Solaneae</taxon>
        <taxon>Solanum</taxon>
        <taxon>Solanum subgen. Lycopersicon</taxon>
    </lineage>
</organism>